<dbReference type="InterPro" id="IPR011989">
    <property type="entry name" value="ARM-like"/>
</dbReference>
<dbReference type="RefSeq" id="WP_011033223.1">
    <property type="nucleotide sequence ID" value="NZ_CP009512.1"/>
</dbReference>
<protein>
    <recommendedName>
        <fullName evidence="3">Oxidoreductase/HEAT repeat-containing protein</fullName>
    </recommendedName>
</protein>
<organism evidence="1 2">
    <name type="scientific">Methanosarcina mazei S-6</name>
    <dbReference type="NCBI Taxonomy" id="213585"/>
    <lineage>
        <taxon>Archaea</taxon>
        <taxon>Methanobacteriati</taxon>
        <taxon>Methanobacteriota</taxon>
        <taxon>Stenosarchaea group</taxon>
        <taxon>Methanomicrobia</taxon>
        <taxon>Methanosarcinales</taxon>
        <taxon>Methanosarcinaceae</taxon>
        <taxon>Methanosarcina</taxon>
    </lineage>
</organism>
<dbReference type="Pfam" id="PF13646">
    <property type="entry name" value="HEAT_2"/>
    <property type="match status" value="2"/>
</dbReference>
<dbReference type="PANTHER" id="PTHR12697:SF5">
    <property type="entry name" value="DEOXYHYPUSINE HYDROXYLASE"/>
    <property type="match status" value="1"/>
</dbReference>
<dbReference type="PATRIC" id="fig|213585.10.peg.48"/>
<dbReference type="EMBL" id="CP009512">
    <property type="protein sequence ID" value="AKB63236.1"/>
    <property type="molecule type" value="Genomic_DNA"/>
</dbReference>
<dbReference type="AlphaFoldDB" id="A0A0E3LTB6"/>
<dbReference type="Gene3D" id="1.25.10.10">
    <property type="entry name" value="Leucine-rich Repeat Variant"/>
    <property type="match status" value="3"/>
</dbReference>
<gene>
    <name evidence="1" type="ORF">MSMAS_0040</name>
</gene>
<dbReference type="PANTHER" id="PTHR12697">
    <property type="entry name" value="PBS LYASE HEAT-LIKE PROTEIN"/>
    <property type="match status" value="1"/>
</dbReference>
<dbReference type="Proteomes" id="UP000033097">
    <property type="component" value="Chromosome"/>
</dbReference>
<evidence type="ECO:0000313" key="2">
    <source>
        <dbReference type="Proteomes" id="UP000033097"/>
    </source>
</evidence>
<name>A0A0E3LTB6_METMZ</name>
<dbReference type="SMART" id="SM00567">
    <property type="entry name" value="EZ_HEAT"/>
    <property type="match status" value="7"/>
</dbReference>
<evidence type="ECO:0008006" key="3">
    <source>
        <dbReference type="Google" id="ProtNLM"/>
    </source>
</evidence>
<evidence type="ECO:0000313" key="1">
    <source>
        <dbReference type="EMBL" id="AKB63236.1"/>
    </source>
</evidence>
<dbReference type="SUPFAM" id="SSF48371">
    <property type="entry name" value="ARM repeat"/>
    <property type="match status" value="1"/>
</dbReference>
<proteinExistence type="predicted"/>
<dbReference type="HOGENOM" id="CLU_532795_0_0_2"/>
<accession>A0A0E3LTB6</accession>
<dbReference type="InterPro" id="IPR016024">
    <property type="entry name" value="ARM-type_fold"/>
</dbReference>
<sequence length="511" mass="55171">MSQVKWKISLLFALITLSIFFSLLLSSDKFTESMGNEVNTTAMAGVSGENQVISLMNRLETGNGSEARLNAATELGNLGEPAASAIIEKMEAENPSLGGEIKSYMLLALLETGDKRAENIISEYLGKEEASNAAVADGVQSKGEVPEDIMLAIQAKDKAMRESLARSMTSEYGNDTDLLEEALKAEEQNSTLYTSFVLSNFEFESENETEILLQALKSEKGYVRVSAAMALGQKKEKAATDPLLKMLAQDYPLAGHSAVMALGEMGDERAVNTLMNELKNNGKDYIRSSTAIALGKLEAEEAVPYLIERLRDTRASVRSNSALVLGKMGDETAVEPLKNILESGKDSEGRRKDSLNTGVDVRKSTVLALGGIGGTESTQTLIGVINDEGEIPDVRVAATIALGNIGSPEAVNVLKKTYENQNMNMNVRNGALIALGKTENQEAAEFFIKKIGDKDFGVSAREALINMGETAVEPLIENLKTEDQKIKDETALILIEIGDPRAVEPLIEAYK</sequence>
<dbReference type="GO" id="GO:0016491">
    <property type="term" value="F:oxidoreductase activity"/>
    <property type="evidence" value="ECO:0007669"/>
    <property type="project" value="TreeGrafter"/>
</dbReference>
<dbReference type="InterPro" id="IPR004155">
    <property type="entry name" value="PBS_lyase_HEAT"/>
</dbReference>
<dbReference type="KEGG" id="mmj:MSMAS_0040"/>
<dbReference type="Pfam" id="PF03130">
    <property type="entry name" value="HEAT_PBS"/>
    <property type="match status" value="2"/>
</dbReference>
<dbReference type="STRING" id="213585.MSMAS_0040"/>
<dbReference type="GeneID" id="24849636"/>
<reference evidence="1 2" key="1">
    <citation type="submission" date="2014-07" db="EMBL/GenBank/DDBJ databases">
        <title>Methanogenic archaea and the global carbon cycle.</title>
        <authorList>
            <person name="Henriksen J.R."/>
            <person name="Luke J."/>
            <person name="Reinhart S."/>
            <person name="Benedict M.N."/>
            <person name="Youngblut N.D."/>
            <person name="Metcalf M.E."/>
            <person name="Whitaker R.J."/>
            <person name="Metcalf W.W."/>
        </authorList>
    </citation>
    <scope>NUCLEOTIDE SEQUENCE [LARGE SCALE GENOMIC DNA]</scope>
    <source>
        <strain evidence="1 2">S-6</strain>
    </source>
</reference>